<comment type="similarity">
    <text evidence="1">Belongs to the class-IV pyridoxal-phosphate-dependent aminotransferase family.</text>
</comment>
<dbReference type="PANTHER" id="PTHR42743:SF11">
    <property type="entry name" value="AMINODEOXYCHORISMATE LYASE"/>
    <property type="match status" value="1"/>
</dbReference>
<gene>
    <name evidence="2" type="primary">ABZ2</name>
    <name evidence="2" type="ORF">BN1211_3043</name>
</gene>
<dbReference type="SUPFAM" id="SSF56752">
    <property type="entry name" value="D-aminoacid aminotransferase-like PLP-dependent enzymes"/>
    <property type="match status" value="1"/>
</dbReference>
<evidence type="ECO:0000313" key="2">
    <source>
        <dbReference type="EMBL" id="CEP22641.1"/>
    </source>
</evidence>
<accession>A0A0H5C3Y8</accession>
<dbReference type="Proteomes" id="UP000038830">
    <property type="component" value="Unassembled WGS sequence"/>
</dbReference>
<name>A0A0H5C3Y8_CYBJN</name>
<dbReference type="Gene3D" id="3.20.10.10">
    <property type="entry name" value="D-amino Acid Aminotransferase, subunit A, domain 2"/>
    <property type="match status" value="1"/>
</dbReference>
<evidence type="ECO:0000256" key="1">
    <source>
        <dbReference type="ARBA" id="ARBA00009320"/>
    </source>
</evidence>
<dbReference type="InterPro" id="IPR036038">
    <property type="entry name" value="Aminotransferase-like"/>
</dbReference>
<dbReference type="InterPro" id="IPR043131">
    <property type="entry name" value="BCAT-like_N"/>
</dbReference>
<dbReference type="Gene3D" id="3.30.470.10">
    <property type="match status" value="1"/>
</dbReference>
<dbReference type="EMBL" id="CDQK01000003">
    <property type="protein sequence ID" value="CEP22641.1"/>
    <property type="molecule type" value="Genomic_DNA"/>
</dbReference>
<proteinExistence type="inferred from homology"/>
<evidence type="ECO:0000313" key="3">
    <source>
        <dbReference type="Proteomes" id="UP000038830"/>
    </source>
</evidence>
<protein>
    <submittedName>
        <fullName evidence="2">ABZ2 protein</fullName>
    </submittedName>
</protein>
<dbReference type="InterPro" id="IPR043132">
    <property type="entry name" value="BCAT-like_C"/>
</dbReference>
<dbReference type="AlphaFoldDB" id="A0A0H5C3Y8"/>
<dbReference type="InterPro" id="IPR001544">
    <property type="entry name" value="Aminotrans_IV"/>
</dbReference>
<reference evidence="3" key="1">
    <citation type="journal article" date="2015" name="J. Biotechnol.">
        <title>The structure of the Cyberlindnera jadinii genome and its relation to Candida utilis analyzed by the occurrence of single nucleotide polymorphisms.</title>
        <authorList>
            <person name="Rupp O."/>
            <person name="Brinkrolf K."/>
            <person name="Buerth C."/>
            <person name="Kunigo M."/>
            <person name="Schneider J."/>
            <person name="Jaenicke S."/>
            <person name="Goesmann A."/>
            <person name="Puehler A."/>
            <person name="Jaeger K.-E."/>
            <person name="Ernst J.F."/>
        </authorList>
    </citation>
    <scope>NUCLEOTIDE SEQUENCE [LARGE SCALE GENOMIC DNA]</scope>
    <source>
        <strain evidence="3">ATCC 18201 / CBS 1600 / BCRC 20928 / JCM 3617 / NBRC 0987 / NRRL Y-1542</strain>
    </source>
</reference>
<dbReference type="Pfam" id="PF01063">
    <property type="entry name" value="Aminotran_4"/>
    <property type="match status" value="1"/>
</dbReference>
<dbReference type="GO" id="GO:0046394">
    <property type="term" value="P:carboxylic acid biosynthetic process"/>
    <property type="evidence" value="ECO:0007669"/>
    <property type="project" value="UniProtKB-ARBA"/>
</dbReference>
<dbReference type="GO" id="GO:0003824">
    <property type="term" value="F:catalytic activity"/>
    <property type="evidence" value="ECO:0007669"/>
    <property type="project" value="InterPro"/>
</dbReference>
<sequence>MGSKDVDDSKKAQYEQTASVLRAVYTDAEFDTGDEDFQILSTIRFDPLLSDNIDSVIAFDDKDENSKLFFLFEEHLRRINLSLMYFKFGYEVSRDELLEQLNTVMKPLDKSNAYKLRLTIDKQGSMNIDVTQIPVRLNLFDGFNPLQSYTSPTWNVFLDVEPIMISPFTSFKTTRRERYNDARERVLIKGFAEPQEVLLYNSANQITEGSITNVAFKRTDPETFTETWFTPVLASGCLCGVVRHMLLSKGLIQETQINLKDVKVGDDILLFNGIIGVVKGKIVDRSLSLAF</sequence>
<dbReference type="PANTHER" id="PTHR42743">
    <property type="entry name" value="AMINO-ACID AMINOTRANSFERASE"/>
    <property type="match status" value="1"/>
</dbReference>
<organism evidence="2 3">
    <name type="scientific">Cyberlindnera jadinii (strain ATCC 18201 / CBS 1600 / BCRC 20928 / JCM 3617 / NBRC 0987 / NRRL Y-1542)</name>
    <name type="common">Torula yeast</name>
    <name type="synonym">Candida utilis</name>
    <dbReference type="NCBI Taxonomy" id="983966"/>
    <lineage>
        <taxon>Eukaryota</taxon>
        <taxon>Fungi</taxon>
        <taxon>Dikarya</taxon>
        <taxon>Ascomycota</taxon>
        <taxon>Saccharomycotina</taxon>
        <taxon>Saccharomycetes</taxon>
        <taxon>Phaffomycetales</taxon>
        <taxon>Phaffomycetaceae</taxon>
        <taxon>Cyberlindnera</taxon>
    </lineage>
</organism>
<dbReference type="InterPro" id="IPR050571">
    <property type="entry name" value="Class-IV_PLP-Dep_Aminotrnsfr"/>
</dbReference>